<evidence type="ECO:0000259" key="21">
    <source>
        <dbReference type="PROSITE" id="PS51002"/>
    </source>
</evidence>
<dbReference type="PIRSF" id="PIRSF038885">
    <property type="entry name" value="COB"/>
    <property type="match status" value="1"/>
</dbReference>
<evidence type="ECO:0000256" key="7">
    <source>
        <dbReference type="ARBA" id="ARBA00022660"/>
    </source>
</evidence>
<evidence type="ECO:0000256" key="1">
    <source>
        <dbReference type="ARBA" id="ARBA00002566"/>
    </source>
</evidence>
<dbReference type="InterPro" id="IPR048260">
    <property type="entry name" value="Cytochrome_b_C_euk/bac"/>
</dbReference>
<dbReference type="GO" id="GO:0005743">
    <property type="term" value="C:mitochondrial inner membrane"/>
    <property type="evidence" value="ECO:0007669"/>
    <property type="project" value="UniProtKB-SubCell"/>
</dbReference>
<keyword evidence="16 20" id="KW-0472">Membrane</keyword>
<keyword evidence="12 20" id="KW-1133">Transmembrane helix</keyword>
<feature type="transmembrane region" description="Helical" evidence="20">
    <location>
        <begin position="323"/>
        <end position="340"/>
    </location>
</feature>
<feature type="transmembrane region" description="Helical" evidence="20">
    <location>
        <begin position="347"/>
        <end position="372"/>
    </location>
</feature>
<dbReference type="Gene3D" id="1.20.810.10">
    <property type="entry name" value="Cytochrome Bc1 Complex, Chain C"/>
    <property type="match status" value="1"/>
</dbReference>
<keyword evidence="11 20" id="KW-0249">Electron transport</keyword>
<keyword evidence="9 19" id="KW-0479">Metal-binding</keyword>
<dbReference type="SUPFAM" id="SSF81342">
    <property type="entry name" value="Transmembrane di-heme cytochromes"/>
    <property type="match status" value="1"/>
</dbReference>
<proteinExistence type="inferred from homology"/>
<dbReference type="InterPro" id="IPR048259">
    <property type="entry name" value="Cytochrome_b_N_euk/bac"/>
</dbReference>
<evidence type="ECO:0000256" key="4">
    <source>
        <dbReference type="ARBA" id="ARBA00013531"/>
    </source>
</evidence>
<feature type="binding site" description="axial binding residue" evidence="19">
    <location>
        <position position="98"/>
    </location>
    <ligand>
        <name>heme b</name>
        <dbReference type="ChEBI" id="CHEBI:60344"/>
        <label>b566</label>
    </ligand>
    <ligandPart>
        <name>Fe</name>
        <dbReference type="ChEBI" id="CHEBI:18248"/>
    </ligandPart>
</feature>
<dbReference type="GO" id="GO:0046872">
    <property type="term" value="F:metal ion binding"/>
    <property type="evidence" value="ECO:0007669"/>
    <property type="project" value="UniProtKB-UniRule"/>
</dbReference>
<dbReference type="InterPro" id="IPR027387">
    <property type="entry name" value="Cytb/b6-like_sf"/>
</dbReference>
<dbReference type="PROSITE" id="PS51002">
    <property type="entry name" value="CYTB_NTER"/>
    <property type="match status" value="1"/>
</dbReference>
<keyword evidence="10" id="KW-0999">Mitochondrion inner membrane</keyword>
<keyword evidence="13 19" id="KW-0408">Iron</keyword>
<keyword evidence="5 20" id="KW-0813">Transport</keyword>
<evidence type="ECO:0000256" key="16">
    <source>
        <dbReference type="ARBA" id="ARBA00023136"/>
    </source>
</evidence>
<geneLocation type="mitochondrion" evidence="23"/>
<feature type="transmembrane region" description="Helical" evidence="20">
    <location>
        <begin position="146"/>
        <end position="167"/>
    </location>
</feature>
<feature type="binding site" description="axial binding residue" evidence="19">
    <location>
        <position position="183"/>
    </location>
    <ligand>
        <name>heme b</name>
        <dbReference type="ChEBI" id="CHEBI:60344"/>
        <label>b562</label>
    </ligand>
    <ligandPart>
        <name>Fe</name>
        <dbReference type="ChEBI" id="CHEBI:18248"/>
    </ligandPart>
</feature>
<feature type="transmembrane region" description="Helical" evidence="20">
    <location>
        <begin position="179"/>
        <end position="201"/>
    </location>
</feature>
<evidence type="ECO:0000256" key="9">
    <source>
        <dbReference type="ARBA" id="ARBA00022723"/>
    </source>
</evidence>
<dbReference type="InterPro" id="IPR030689">
    <property type="entry name" value="Cytochrome_b"/>
</dbReference>
<dbReference type="CDD" id="cd00290">
    <property type="entry name" value="cytochrome_b_C"/>
    <property type="match status" value="1"/>
</dbReference>
<keyword evidence="8 20" id="KW-0812">Transmembrane</keyword>
<accession>A0A8K1T7X7</accession>
<evidence type="ECO:0000256" key="6">
    <source>
        <dbReference type="ARBA" id="ARBA00022617"/>
    </source>
</evidence>
<evidence type="ECO:0000256" key="15">
    <source>
        <dbReference type="ARBA" id="ARBA00023128"/>
    </source>
</evidence>
<evidence type="ECO:0000256" key="17">
    <source>
        <dbReference type="ARBA" id="ARBA00061233"/>
    </source>
</evidence>
<comment type="subunit">
    <text evidence="3">The main subunits of complex b-c1 are: cytochrome b, cytochrome c1 and the Rieske protein.</text>
</comment>
<feature type="binding site" description="axial binding residue" evidence="19">
    <location>
        <position position="84"/>
    </location>
    <ligand>
        <name>heme b</name>
        <dbReference type="ChEBI" id="CHEBI:60344"/>
        <label>b562</label>
    </ligand>
    <ligandPart>
        <name>Fe</name>
        <dbReference type="ChEBI" id="CHEBI:18248"/>
    </ligandPart>
</feature>
<dbReference type="GO" id="GO:0045275">
    <property type="term" value="C:respiratory chain complex III"/>
    <property type="evidence" value="ECO:0007669"/>
    <property type="project" value="InterPro"/>
</dbReference>
<organism evidence="23">
    <name type="scientific">Protohermes niger</name>
    <dbReference type="NCBI Taxonomy" id="1452976"/>
    <lineage>
        <taxon>Eukaryota</taxon>
        <taxon>Metazoa</taxon>
        <taxon>Ecdysozoa</taxon>
        <taxon>Arthropoda</taxon>
        <taxon>Hexapoda</taxon>
        <taxon>Insecta</taxon>
        <taxon>Pterygota</taxon>
        <taxon>Neoptera</taxon>
        <taxon>Endopterygota</taxon>
        <taxon>Megaloptera</taxon>
        <taxon>Corydalidae</taxon>
        <taxon>Corydalinae</taxon>
        <taxon>Protohermes</taxon>
    </lineage>
</organism>
<feature type="domain" description="Cytochrome b/b6 C-terminal region profile" evidence="22">
    <location>
        <begin position="211"/>
        <end position="378"/>
    </location>
</feature>
<dbReference type="PROSITE" id="PS51003">
    <property type="entry name" value="CYTB_CTER"/>
    <property type="match status" value="1"/>
</dbReference>
<dbReference type="FunFam" id="1.20.810.10:FF:000002">
    <property type="entry name" value="Cytochrome b"/>
    <property type="match status" value="1"/>
</dbReference>
<evidence type="ECO:0000256" key="20">
    <source>
        <dbReference type="RuleBase" id="RU362117"/>
    </source>
</evidence>
<sequence>MNKPMRLTHPLIKIANNSLIDLPTPSNISAWWNFGSLLGLCLIIQILTGLFLAMHYTANIDMAFSSVAHICRDVNYGWFLRTLHANGASFFFICIYFHIGRGLYYGSYKYTHTWMVGVLLLFTVMGTAFMGYVLPWGQMSFWGATVITNLLSAIPYLGTMLVQWVWGGFAVDNATLTRFFTFHFILPFIVAALTMIHLLFLHQTGSNNPLGINSNFDKIPFHPYFSFKDLIGFMILLMTLILLTLINPYLLGDPDNFTPANPLVTPVHIQPEWYFLFAYAILRSIPNKLGGVIALVMSIAILFIMPLIKSNFQGIQFYPINQIFYWFMVVLLILLTWIGARPVEDPYILTGQILTVLYFLYFIINPMILYLWDNLLKN</sequence>
<dbReference type="CDD" id="cd00284">
    <property type="entry name" value="Cytochrome_b_N"/>
    <property type="match status" value="1"/>
</dbReference>
<evidence type="ECO:0000256" key="13">
    <source>
        <dbReference type="ARBA" id="ARBA00023004"/>
    </source>
</evidence>
<comment type="similarity">
    <text evidence="17 20">Belongs to the cytochrome b family.</text>
</comment>
<comment type="subcellular location">
    <subcellularLocation>
        <location evidence="2">Mitochondrion inner membrane</location>
        <topology evidence="2">Multi-pass membrane protein</topology>
    </subcellularLocation>
</comment>
<evidence type="ECO:0000256" key="8">
    <source>
        <dbReference type="ARBA" id="ARBA00022692"/>
    </source>
</evidence>
<dbReference type="EMBL" id="MW642285">
    <property type="protein sequence ID" value="UFZ13071.1"/>
    <property type="molecule type" value="Genomic_DNA"/>
</dbReference>
<gene>
    <name evidence="23" type="primary">cob</name>
</gene>
<feature type="transmembrane region" description="Helical" evidence="20">
    <location>
        <begin position="230"/>
        <end position="251"/>
    </location>
</feature>
<feature type="transmembrane region" description="Helical" evidence="20">
    <location>
        <begin position="31"/>
        <end position="57"/>
    </location>
</feature>
<dbReference type="InterPro" id="IPR005798">
    <property type="entry name" value="Cyt_b/b6_C"/>
</dbReference>
<evidence type="ECO:0000256" key="10">
    <source>
        <dbReference type="ARBA" id="ARBA00022792"/>
    </source>
</evidence>
<dbReference type="AlphaFoldDB" id="A0A8K1T7X7"/>
<feature type="binding site" evidence="18">
    <location>
        <position position="202"/>
    </location>
    <ligand>
        <name>a ubiquinone</name>
        <dbReference type="ChEBI" id="CHEBI:16389"/>
    </ligand>
</feature>
<evidence type="ECO:0000259" key="22">
    <source>
        <dbReference type="PROSITE" id="PS51003"/>
    </source>
</evidence>
<dbReference type="SUPFAM" id="SSF81648">
    <property type="entry name" value="a domain/subunit of cytochrome bc1 complex (Ubiquinol-cytochrome c reductase)"/>
    <property type="match status" value="1"/>
</dbReference>
<keyword evidence="6 19" id="KW-0349">Heme</keyword>
<evidence type="ECO:0000256" key="2">
    <source>
        <dbReference type="ARBA" id="ARBA00004448"/>
    </source>
</evidence>
<dbReference type="InterPro" id="IPR036150">
    <property type="entry name" value="Cyt_b/b6_C_sf"/>
</dbReference>
<comment type="cofactor">
    <cofactor evidence="20">
        <name>heme b</name>
        <dbReference type="ChEBI" id="CHEBI:60344"/>
    </cofactor>
    <text evidence="20">Binds 2 heme groups non-covalently.</text>
</comment>
<feature type="transmembrane region" description="Helical" evidence="20">
    <location>
        <begin position="289"/>
        <end position="308"/>
    </location>
</feature>
<dbReference type="InterPro" id="IPR005797">
    <property type="entry name" value="Cyt_b/b6_N"/>
</dbReference>
<evidence type="ECO:0000256" key="3">
    <source>
        <dbReference type="ARBA" id="ARBA00011649"/>
    </source>
</evidence>
<name>A0A8K1T7X7_9NEOP</name>
<evidence type="ECO:0000256" key="19">
    <source>
        <dbReference type="PIRSR" id="PIRSR038885-2"/>
    </source>
</evidence>
<dbReference type="PANTHER" id="PTHR19271:SF16">
    <property type="entry name" value="CYTOCHROME B"/>
    <property type="match status" value="1"/>
</dbReference>
<feature type="domain" description="Cytochrome b/b6 N-terminal region profile" evidence="21">
    <location>
        <begin position="1"/>
        <end position="210"/>
    </location>
</feature>
<dbReference type="Pfam" id="PF00033">
    <property type="entry name" value="Cytochrome_B"/>
    <property type="match status" value="1"/>
</dbReference>
<dbReference type="GO" id="GO:0008121">
    <property type="term" value="F:quinol-cytochrome-c reductase activity"/>
    <property type="evidence" value="ECO:0007669"/>
    <property type="project" value="InterPro"/>
</dbReference>
<feature type="transmembrane region" description="Helical" evidence="20">
    <location>
        <begin position="78"/>
        <end position="99"/>
    </location>
</feature>
<dbReference type="GO" id="GO:0006122">
    <property type="term" value="P:mitochondrial electron transport, ubiquinol to cytochrome c"/>
    <property type="evidence" value="ECO:0007669"/>
    <property type="project" value="TreeGrafter"/>
</dbReference>
<evidence type="ECO:0000313" key="23">
    <source>
        <dbReference type="EMBL" id="UFZ13071.1"/>
    </source>
</evidence>
<evidence type="ECO:0000256" key="14">
    <source>
        <dbReference type="ARBA" id="ARBA00023075"/>
    </source>
</evidence>
<evidence type="ECO:0000256" key="11">
    <source>
        <dbReference type="ARBA" id="ARBA00022982"/>
    </source>
</evidence>
<dbReference type="GO" id="GO:0016491">
    <property type="term" value="F:oxidoreductase activity"/>
    <property type="evidence" value="ECO:0007669"/>
    <property type="project" value="UniProtKB-UniRule"/>
</dbReference>
<evidence type="ECO:0000256" key="5">
    <source>
        <dbReference type="ARBA" id="ARBA00022448"/>
    </source>
</evidence>
<protein>
    <recommendedName>
        <fullName evidence="4 20">Cytochrome b</fullName>
    </recommendedName>
</protein>
<feature type="transmembrane region" description="Helical" evidence="20">
    <location>
        <begin position="111"/>
        <end position="134"/>
    </location>
</feature>
<dbReference type="PANTHER" id="PTHR19271">
    <property type="entry name" value="CYTOCHROME B"/>
    <property type="match status" value="1"/>
</dbReference>
<evidence type="ECO:0000256" key="18">
    <source>
        <dbReference type="PIRSR" id="PIRSR038885-1"/>
    </source>
</evidence>
<feature type="binding site" description="axial binding residue" evidence="19">
    <location>
        <position position="197"/>
    </location>
    <ligand>
        <name>heme b</name>
        <dbReference type="ChEBI" id="CHEBI:60344"/>
        <label>b566</label>
    </ligand>
    <ligandPart>
        <name>Fe</name>
        <dbReference type="ChEBI" id="CHEBI:18248"/>
    </ligandPart>
</feature>
<comment type="function">
    <text evidence="1 20">Component of the ubiquinol-cytochrome c reductase complex (complex III or cytochrome b-c1 complex) that is part of the mitochondrial respiratory chain. The b-c1 complex mediates electron transfer from ubiquinol to cytochrome c. Contributes to the generation of a proton gradient across the mitochondrial membrane that is then used for ATP synthesis.</text>
</comment>
<dbReference type="InterPro" id="IPR016174">
    <property type="entry name" value="Di-haem_cyt_TM"/>
</dbReference>
<keyword evidence="15 20" id="KW-0496">Mitochondrion</keyword>
<evidence type="ECO:0000256" key="12">
    <source>
        <dbReference type="ARBA" id="ARBA00022989"/>
    </source>
</evidence>
<keyword evidence="14" id="KW-0830">Ubiquinone</keyword>
<reference evidence="23" key="1">
    <citation type="journal article" date="2021" name="Cladistics">
        <title>Similar pattern, different paths: tracing the biogeographical history of Megaloptera (Insecta: Neuropterida) using mitochondrial phylogenomics.</title>
        <authorList>
            <person name="Jiang Y."/>
            <person name="Yue L."/>
            <person name="Yang F."/>
            <person name="Gillung J.P."/>
            <person name="Winterton S.L."/>
            <person name="Price B.W."/>
            <person name="Contreras-Ramos A."/>
            <person name="Hayashi F."/>
            <person name="Aspoeck U."/>
            <person name="Aspoeck H."/>
            <person name="Yeates D.K."/>
            <person name="Yang D."/>
            <person name="Liu X."/>
        </authorList>
    </citation>
    <scope>NUCLEOTIDE SEQUENCE</scope>
    <source>
        <strain evidence="23">PR009</strain>
    </source>
</reference>
<keyword evidence="7 20" id="KW-0679">Respiratory chain</keyword>
<dbReference type="Pfam" id="PF00032">
    <property type="entry name" value="Cytochrom_B_C"/>
    <property type="match status" value="1"/>
</dbReference>
<comment type="cofactor">
    <cofactor evidence="19">
        <name>heme</name>
        <dbReference type="ChEBI" id="CHEBI:30413"/>
    </cofactor>
    <text evidence="19">Binds 2 heme groups non-covalently.</text>
</comment>